<accession>A0A1R3GVJ3</accession>
<sequence>MASSFLPSGRQGVFRNHVDSMLLQRKPVARALMAPDISCEIISKFGAKQIAGNQEEVEVQSKREGKMPIGSGVVAGIDCAVIKEKTNVLVIRGKALNEGGPNNHLKSNSGPTLTDQLYAKIPNIGPITMG</sequence>
<evidence type="ECO:0000313" key="1">
    <source>
        <dbReference type="EMBL" id="OMO62114.1"/>
    </source>
</evidence>
<proteinExistence type="predicted"/>
<dbReference type="AlphaFoldDB" id="A0A1R3GVJ3"/>
<organism evidence="1 2">
    <name type="scientific">Corchorus olitorius</name>
    <dbReference type="NCBI Taxonomy" id="93759"/>
    <lineage>
        <taxon>Eukaryota</taxon>
        <taxon>Viridiplantae</taxon>
        <taxon>Streptophyta</taxon>
        <taxon>Embryophyta</taxon>
        <taxon>Tracheophyta</taxon>
        <taxon>Spermatophyta</taxon>
        <taxon>Magnoliopsida</taxon>
        <taxon>eudicotyledons</taxon>
        <taxon>Gunneridae</taxon>
        <taxon>Pentapetalae</taxon>
        <taxon>rosids</taxon>
        <taxon>malvids</taxon>
        <taxon>Malvales</taxon>
        <taxon>Malvaceae</taxon>
        <taxon>Grewioideae</taxon>
        <taxon>Apeibeae</taxon>
        <taxon>Corchorus</taxon>
    </lineage>
</organism>
<evidence type="ECO:0000313" key="2">
    <source>
        <dbReference type="Proteomes" id="UP000187203"/>
    </source>
</evidence>
<name>A0A1R3GVJ3_9ROSI</name>
<dbReference type="EMBL" id="AWUE01021472">
    <property type="protein sequence ID" value="OMO62114.1"/>
    <property type="molecule type" value="Genomic_DNA"/>
</dbReference>
<reference evidence="2" key="1">
    <citation type="submission" date="2013-09" db="EMBL/GenBank/DDBJ databases">
        <title>Corchorus olitorius genome sequencing.</title>
        <authorList>
            <person name="Alam M."/>
            <person name="Haque M.S."/>
            <person name="Islam M.S."/>
            <person name="Emdad E.M."/>
            <person name="Islam M.M."/>
            <person name="Ahmed B."/>
            <person name="Halim A."/>
            <person name="Hossen Q.M.M."/>
            <person name="Hossain M.Z."/>
            <person name="Ahmed R."/>
            <person name="Khan M.M."/>
            <person name="Islam R."/>
            <person name="Rashid M.M."/>
            <person name="Khan S.A."/>
            <person name="Rahman M.S."/>
            <person name="Alam M."/>
            <person name="Yahiya A.S."/>
            <person name="Khan M.S."/>
            <person name="Azam M.S."/>
            <person name="Haque T."/>
            <person name="Lashkar M.Z.H."/>
            <person name="Akhand A.I."/>
            <person name="Morshed G."/>
            <person name="Roy S."/>
            <person name="Uddin K.S."/>
            <person name="Rabeya T."/>
            <person name="Hossain A.S."/>
            <person name="Chowdhury A."/>
            <person name="Snigdha A.R."/>
            <person name="Mortoza M.S."/>
            <person name="Matin S.A."/>
            <person name="Hoque S.M.E."/>
            <person name="Islam M.K."/>
            <person name="Roy D.K."/>
            <person name="Haider R."/>
            <person name="Moosa M.M."/>
            <person name="Elias S.M."/>
            <person name="Hasan A.M."/>
            <person name="Jahan S."/>
            <person name="Shafiuddin M."/>
            <person name="Mahmood N."/>
            <person name="Shommy N.S."/>
        </authorList>
    </citation>
    <scope>NUCLEOTIDE SEQUENCE [LARGE SCALE GENOMIC DNA]</scope>
    <source>
        <strain evidence="2">cv. O-4</strain>
    </source>
</reference>
<comment type="caution">
    <text evidence="1">The sequence shown here is derived from an EMBL/GenBank/DDBJ whole genome shotgun (WGS) entry which is preliminary data.</text>
</comment>
<protein>
    <submittedName>
        <fullName evidence="1">Uncharacterized protein</fullName>
    </submittedName>
</protein>
<keyword evidence="2" id="KW-1185">Reference proteome</keyword>
<dbReference type="Proteomes" id="UP000187203">
    <property type="component" value="Unassembled WGS sequence"/>
</dbReference>
<gene>
    <name evidence="1" type="ORF">COLO4_33220</name>
</gene>